<evidence type="ECO:0000313" key="2">
    <source>
        <dbReference type="Proteomes" id="UP001266305"/>
    </source>
</evidence>
<evidence type="ECO:0008006" key="3">
    <source>
        <dbReference type="Google" id="ProtNLM"/>
    </source>
</evidence>
<dbReference type="Pfam" id="PF01808">
    <property type="entry name" value="AICARFT_IMPCHas"/>
    <property type="match status" value="1"/>
</dbReference>
<proteinExistence type="predicted"/>
<dbReference type="PANTHER" id="PTHR11692:SF0">
    <property type="entry name" value="BIFUNCTIONAL PURINE BIOSYNTHESIS PROTEIN ATIC"/>
    <property type="match status" value="1"/>
</dbReference>
<protein>
    <recommendedName>
        <fullName evidence="3">Phosphoribosylaminoimidazolecarboxamide formyltransferase</fullName>
    </recommendedName>
</protein>
<dbReference type="InterPro" id="IPR016193">
    <property type="entry name" value="Cytidine_deaminase-like"/>
</dbReference>
<keyword evidence="2" id="KW-1185">Reference proteome</keyword>
<dbReference type="Gene3D" id="3.40.140.20">
    <property type="match status" value="1"/>
</dbReference>
<dbReference type="SMART" id="SM00798">
    <property type="entry name" value="AICARFT_IMPCHas"/>
    <property type="match status" value="1"/>
</dbReference>
<dbReference type="InterPro" id="IPR002695">
    <property type="entry name" value="PurH-like"/>
</dbReference>
<evidence type="ECO:0000313" key="1">
    <source>
        <dbReference type="EMBL" id="KAK2115794.1"/>
    </source>
</evidence>
<gene>
    <name evidence="1" type="ORF">P7K49_006420</name>
</gene>
<dbReference type="Proteomes" id="UP001266305">
    <property type="component" value="Unassembled WGS sequence"/>
</dbReference>
<dbReference type="InterPro" id="IPR024051">
    <property type="entry name" value="AICAR_Tfase_dup_dom_sf"/>
</dbReference>
<organism evidence="1 2">
    <name type="scientific">Saguinus oedipus</name>
    <name type="common">Cotton-top tamarin</name>
    <name type="synonym">Oedipomidas oedipus</name>
    <dbReference type="NCBI Taxonomy" id="9490"/>
    <lineage>
        <taxon>Eukaryota</taxon>
        <taxon>Metazoa</taxon>
        <taxon>Chordata</taxon>
        <taxon>Craniata</taxon>
        <taxon>Vertebrata</taxon>
        <taxon>Euteleostomi</taxon>
        <taxon>Mammalia</taxon>
        <taxon>Eutheria</taxon>
        <taxon>Euarchontoglires</taxon>
        <taxon>Primates</taxon>
        <taxon>Haplorrhini</taxon>
        <taxon>Platyrrhini</taxon>
        <taxon>Cebidae</taxon>
        <taxon>Callitrichinae</taxon>
        <taxon>Saguinus</taxon>
    </lineage>
</organism>
<sequence>MPLWYGMNPHQTPAQLYTLKPKLPITVLNGAPGFINLCNALNAWQLVKELKEALGIPAAASFKHVSPAGAAVGISLSEDEARVCMVFDLYKTLTPISMAYTRARGADRMSSSGDFVALSDVCDVPTVKIISREVSDGIIAPGYKEVLTILSKKKNGNYCVLQMDQFYKQDENEV</sequence>
<dbReference type="PANTHER" id="PTHR11692">
    <property type="entry name" value="BIFUNCTIONAL PURINE BIOSYNTHESIS PROTEIN PURH"/>
    <property type="match status" value="1"/>
</dbReference>
<reference evidence="1 2" key="1">
    <citation type="submission" date="2023-05" db="EMBL/GenBank/DDBJ databases">
        <title>B98-5 Cell Line De Novo Hybrid Assembly: An Optical Mapping Approach.</title>
        <authorList>
            <person name="Kananen K."/>
            <person name="Auerbach J.A."/>
            <person name="Kautto E."/>
            <person name="Blachly J.S."/>
        </authorList>
    </citation>
    <scope>NUCLEOTIDE SEQUENCE [LARGE SCALE GENOMIC DNA]</scope>
    <source>
        <strain evidence="1">B95-8</strain>
        <tissue evidence="1">Cell line</tissue>
    </source>
</reference>
<accession>A0ABQ9W3Y1</accession>
<dbReference type="SUPFAM" id="SSF53927">
    <property type="entry name" value="Cytidine deaminase-like"/>
    <property type="match status" value="1"/>
</dbReference>
<comment type="caution">
    <text evidence="1">The sequence shown here is derived from an EMBL/GenBank/DDBJ whole genome shotgun (WGS) entry which is preliminary data.</text>
</comment>
<dbReference type="EMBL" id="JASSZA010000003">
    <property type="protein sequence ID" value="KAK2115794.1"/>
    <property type="molecule type" value="Genomic_DNA"/>
</dbReference>
<name>A0ABQ9W3Y1_SAGOE</name>